<organism evidence="3">
    <name type="scientific">hydrothermal vent metagenome</name>
    <dbReference type="NCBI Taxonomy" id="652676"/>
    <lineage>
        <taxon>unclassified sequences</taxon>
        <taxon>metagenomes</taxon>
        <taxon>ecological metagenomes</taxon>
    </lineage>
</organism>
<feature type="domain" description="Cyclic nucleotide-binding" evidence="1">
    <location>
        <begin position="147"/>
        <end position="251"/>
    </location>
</feature>
<dbReference type="EMBL" id="UOFV01000338">
    <property type="protein sequence ID" value="VAX02676.1"/>
    <property type="molecule type" value="Genomic_DNA"/>
</dbReference>
<gene>
    <name evidence="3" type="ORF">MNBD_GAMMA19-16</name>
</gene>
<reference evidence="3" key="1">
    <citation type="submission" date="2018-06" db="EMBL/GenBank/DDBJ databases">
        <authorList>
            <person name="Zhirakovskaya E."/>
        </authorList>
    </citation>
    <scope>NUCLEOTIDE SEQUENCE</scope>
</reference>
<feature type="domain" description="Cyclic nucleotide-binding" evidence="1">
    <location>
        <begin position="16"/>
        <end position="114"/>
    </location>
</feature>
<dbReference type="PANTHER" id="PTHR11635">
    <property type="entry name" value="CAMP-DEPENDENT PROTEIN KINASE REGULATORY CHAIN"/>
    <property type="match status" value="1"/>
</dbReference>
<dbReference type="Pfam" id="PF00027">
    <property type="entry name" value="cNMP_binding"/>
    <property type="match status" value="1"/>
</dbReference>
<proteinExistence type="predicted"/>
<dbReference type="InterPro" id="IPR036873">
    <property type="entry name" value="Rhodanese-like_dom_sf"/>
</dbReference>
<dbReference type="InterPro" id="IPR018490">
    <property type="entry name" value="cNMP-bd_dom_sf"/>
</dbReference>
<evidence type="ECO:0000313" key="3">
    <source>
        <dbReference type="EMBL" id="VAX02676.1"/>
    </source>
</evidence>
<dbReference type="PANTHER" id="PTHR11635:SF152">
    <property type="entry name" value="CAMP-DEPENDENT PROTEIN KINASE TYPE I REGULATORY SUBUNIT-RELATED"/>
    <property type="match status" value="1"/>
</dbReference>
<dbReference type="AlphaFoldDB" id="A0A3B1AA99"/>
<dbReference type="SUPFAM" id="SSF52821">
    <property type="entry name" value="Rhodanese/Cell cycle control phosphatase"/>
    <property type="match status" value="1"/>
</dbReference>
<dbReference type="InterPro" id="IPR001763">
    <property type="entry name" value="Rhodanese-like_dom"/>
</dbReference>
<dbReference type="CDD" id="cd00038">
    <property type="entry name" value="CAP_ED"/>
    <property type="match status" value="1"/>
</dbReference>
<dbReference type="InterPro" id="IPR000595">
    <property type="entry name" value="cNMP-bd_dom"/>
</dbReference>
<dbReference type="GO" id="GO:0005952">
    <property type="term" value="C:cAMP-dependent protein kinase complex"/>
    <property type="evidence" value="ECO:0007669"/>
    <property type="project" value="InterPro"/>
</dbReference>
<evidence type="ECO:0008006" key="4">
    <source>
        <dbReference type="Google" id="ProtNLM"/>
    </source>
</evidence>
<dbReference type="InterPro" id="IPR050503">
    <property type="entry name" value="cAMP-dep_PK_reg_su-like"/>
</dbReference>
<dbReference type="Gene3D" id="2.60.120.10">
    <property type="entry name" value="Jelly Rolls"/>
    <property type="match status" value="2"/>
</dbReference>
<name>A0A3B1AA99_9ZZZZ</name>
<sequence>MQEATLDLIEFSSLVPIKALGMAHCRELLDQSEVSVVGKGGVVFEQGAEAKNILYVMAGEVELYINGKMEKRIKGGTRLAKLPLEQGRYYQYAALALTDVICVSVDPAVLDGMLSWGQAGGYEVQELDGVHDDSADDWMAKLLQAKVLHRIPPANIQSVFMSMATHHFTLGESVVRQGEEGEHFYIIREGRCQVSRKTRKNPEGMLLATLQEGDSFGEEALISGGKRNASVIMETAGVLMSLSRADFLELLKEPLLKWISYAEGRELAADGATWIDVRLPGEYQARHIQHSVNIPLPLLRAKLEKLDRKMKYLLYCDSGRCASIAAYLLVQRGFDSFALQGSLDNVPASEMA</sequence>
<dbReference type="Pfam" id="PF00581">
    <property type="entry name" value="Rhodanese"/>
    <property type="match status" value="1"/>
</dbReference>
<evidence type="ECO:0000259" key="2">
    <source>
        <dbReference type="PROSITE" id="PS50206"/>
    </source>
</evidence>
<dbReference type="SMART" id="SM00450">
    <property type="entry name" value="RHOD"/>
    <property type="match status" value="1"/>
</dbReference>
<dbReference type="SMART" id="SM00100">
    <property type="entry name" value="cNMP"/>
    <property type="match status" value="2"/>
</dbReference>
<dbReference type="PROSITE" id="PS00888">
    <property type="entry name" value="CNMP_BINDING_1"/>
    <property type="match status" value="1"/>
</dbReference>
<evidence type="ECO:0000259" key="1">
    <source>
        <dbReference type="PROSITE" id="PS50042"/>
    </source>
</evidence>
<dbReference type="PRINTS" id="PR00103">
    <property type="entry name" value="CAMPKINASE"/>
</dbReference>
<dbReference type="InterPro" id="IPR014710">
    <property type="entry name" value="RmlC-like_jellyroll"/>
</dbReference>
<dbReference type="PROSITE" id="PS50206">
    <property type="entry name" value="RHODANESE_3"/>
    <property type="match status" value="1"/>
</dbReference>
<dbReference type="InterPro" id="IPR018488">
    <property type="entry name" value="cNMP-bd_CS"/>
</dbReference>
<dbReference type="PROSITE" id="PS50042">
    <property type="entry name" value="CNMP_BINDING_3"/>
    <property type="match status" value="2"/>
</dbReference>
<dbReference type="GO" id="GO:0005829">
    <property type="term" value="C:cytosol"/>
    <property type="evidence" value="ECO:0007669"/>
    <property type="project" value="TreeGrafter"/>
</dbReference>
<dbReference type="Gene3D" id="3.40.250.10">
    <property type="entry name" value="Rhodanese-like domain"/>
    <property type="match status" value="1"/>
</dbReference>
<accession>A0A3B1AA99</accession>
<feature type="domain" description="Rhodanese" evidence="2">
    <location>
        <begin position="268"/>
        <end position="349"/>
    </location>
</feature>
<protein>
    <recommendedName>
        <fullName evidence="4">Cyclic nucleotide-binding domain-containing protein</fullName>
    </recommendedName>
</protein>
<dbReference type="SUPFAM" id="SSF51206">
    <property type="entry name" value="cAMP-binding domain-like"/>
    <property type="match status" value="2"/>
</dbReference>